<evidence type="ECO:0000256" key="1">
    <source>
        <dbReference type="SAM" id="MobiDB-lite"/>
    </source>
</evidence>
<proteinExistence type="predicted"/>
<evidence type="ECO:0008006" key="5">
    <source>
        <dbReference type="Google" id="ProtNLM"/>
    </source>
</evidence>
<evidence type="ECO:0000256" key="2">
    <source>
        <dbReference type="SAM" id="SignalP"/>
    </source>
</evidence>
<accession>A0ABT6AYX6</accession>
<keyword evidence="2" id="KW-0732">Signal</keyword>
<name>A0ABT6AYX6_9BURK</name>
<dbReference type="Proteomes" id="UP001216674">
    <property type="component" value="Unassembled WGS sequence"/>
</dbReference>
<evidence type="ECO:0000313" key="4">
    <source>
        <dbReference type="Proteomes" id="UP001216674"/>
    </source>
</evidence>
<comment type="caution">
    <text evidence="3">The sequence shown here is derived from an EMBL/GenBank/DDBJ whole genome shotgun (WGS) entry which is preliminary data.</text>
</comment>
<dbReference type="PROSITE" id="PS51257">
    <property type="entry name" value="PROKAR_LIPOPROTEIN"/>
    <property type="match status" value="1"/>
</dbReference>
<sequence>MTMKPLISLLARPGWLAAMALCAALAACGGDSADNKSPAPPGEPAAVTPQLRCAP</sequence>
<evidence type="ECO:0000313" key="3">
    <source>
        <dbReference type="EMBL" id="MDF3837814.1"/>
    </source>
</evidence>
<organism evidence="3 4">
    <name type="scientific">Cupriavidus basilensis</name>
    <dbReference type="NCBI Taxonomy" id="68895"/>
    <lineage>
        <taxon>Bacteria</taxon>
        <taxon>Pseudomonadati</taxon>
        <taxon>Pseudomonadota</taxon>
        <taxon>Betaproteobacteria</taxon>
        <taxon>Burkholderiales</taxon>
        <taxon>Burkholderiaceae</taxon>
        <taxon>Cupriavidus</taxon>
    </lineage>
</organism>
<feature type="signal peptide" evidence="2">
    <location>
        <begin position="1"/>
        <end position="26"/>
    </location>
</feature>
<gene>
    <name evidence="3" type="ORF">P3W85_33495</name>
</gene>
<dbReference type="EMBL" id="JARJLM010000536">
    <property type="protein sequence ID" value="MDF3837814.1"/>
    <property type="molecule type" value="Genomic_DNA"/>
</dbReference>
<keyword evidence="4" id="KW-1185">Reference proteome</keyword>
<feature type="chain" id="PRO_5045054122" description="Lipoprotein" evidence="2">
    <location>
        <begin position="27"/>
        <end position="55"/>
    </location>
</feature>
<dbReference type="RefSeq" id="WP_276267917.1">
    <property type="nucleotide sequence ID" value="NZ_JARJLM010000536.1"/>
</dbReference>
<feature type="region of interest" description="Disordered" evidence="1">
    <location>
        <begin position="30"/>
        <end position="55"/>
    </location>
</feature>
<reference evidence="3 4" key="1">
    <citation type="submission" date="2023-03" db="EMBL/GenBank/DDBJ databases">
        <title>Draft assemblies of triclosan tolerant bacteria isolated from returned activated sludge.</title>
        <authorList>
            <person name="Van Hamelsveld S."/>
        </authorList>
    </citation>
    <scope>NUCLEOTIDE SEQUENCE [LARGE SCALE GENOMIC DNA]</scope>
    <source>
        <strain evidence="3 4">GW210010_S58</strain>
    </source>
</reference>
<protein>
    <recommendedName>
        <fullName evidence="5">Lipoprotein</fullName>
    </recommendedName>
</protein>